<keyword evidence="4 5" id="KW-0472">Membrane</keyword>
<dbReference type="PANTHER" id="PTHR30414">
    <property type="entry name" value="MINICONDUCTANCE MECHANOSENSITIVE CHANNEL YBDG"/>
    <property type="match status" value="1"/>
</dbReference>
<protein>
    <submittedName>
        <fullName evidence="7">Miniconductance mechanosensitive channel</fullName>
    </submittedName>
</protein>
<name>A0A1I4UCG0_9FLAO</name>
<feature type="domain" description="Mechanosensitive ion channel MscS" evidence="6">
    <location>
        <begin position="202"/>
        <end position="266"/>
    </location>
</feature>
<dbReference type="STRING" id="684065.SAMN05421738_103183"/>
<feature type="transmembrane region" description="Helical" evidence="5">
    <location>
        <begin position="183"/>
        <end position="205"/>
    </location>
</feature>
<dbReference type="AlphaFoldDB" id="A0A1I4UCG0"/>
<comment type="subcellular location">
    <subcellularLocation>
        <location evidence="1">Membrane</location>
    </subcellularLocation>
</comment>
<dbReference type="RefSeq" id="WP_245752050.1">
    <property type="nucleotide sequence ID" value="NZ_FOUZ01000003.1"/>
</dbReference>
<keyword evidence="2 5" id="KW-0812">Transmembrane</keyword>
<accession>A0A1I4UCG0</accession>
<dbReference type="GO" id="GO:0008381">
    <property type="term" value="F:mechanosensitive monoatomic ion channel activity"/>
    <property type="evidence" value="ECO:0007669"/>
    <property type="project" value="InterPro"/>
</dbReference>
<evidence type="ECO:0000256" key="4">
    <source>
        <dbReference type="ARBA" id="ARBA00023136"/>
    </source>
</evidence>
<evidence type="ECO:0000256" key="2">
    <source>
        <dbReference type="ARBA" id="ARBA00022692"/>
    </source>
</evidence>
<reference evidence="8" key="1">
    <citation type="submission" date="2016-10" db="EMBL/GenBank/DDBJ databases">
        <authorList>
            <person name="Varghese N."/>
            <person name="Submissions S."/>
        </authorList>
    </citation>
    <scope>NUCLEOTIDE SEQUENCE [LARGE SCALE GENOMIC DNA]</scope>
    <source>
        <strain evidence="8">XJ109</strain>
    </source>
</reference>
<feature type="transmembrane region" description="Helical" evidence="5">
    <location>
        <begin position="40"/>
        <end position="62"/>
    </location>
</feature>
<dbReference type="SUPFAM" id="SSF50182">
    <property type="entry name" value="Sm-like ribonucleoproteins"/>
    <property type="match status" value="1"/>
</dbReference>
<proteinExistence type="predicted"/>
<keyword evidence="3 5" id="KW-1133">Transmembrane helix</keyword>
<dbReference type="InterPro" id="IPR010920">
    <property type="entry name" value="LSM_dom_sf"/>
</dbReference>
<dbReference type="Gene3D" id="2.30.30.60">
    <property type="match status" value="1"/>
</dbReference>
<dbReference type="PANTHER" id="PTHR30414:SF0">
    <property type="entry name" value="MINICONDUCTANCE MECHANOSENSITIVE CHANNEL YBDG"/>
    <property type="match status" value="1"/>
</dbReference>
<dbReference type="InterPro" id="IPR030192">
    <property type="entry name" value="YbdG"/>
</dbReference>
<evidence type="ECO:0000256" key="5">
    <source>
        <dbReference type="SAM" id="Phobius"/>
    </source>
</evidence>
<organism evidence="7 8">
    <name type="scientific">Algoriella xinjiangensis</name>
    <dbReference type="NCBI Taxonomy" id="684065"/>
    <lineage>
        <taxon>Bacteria</taxon>
        <taxon>Pseudomonadati</taxon>
        <taxon>Bacteroidota</taxon>
        <taxon>Flavobacteriia</taxon>
        <taxon>Flavobacteriales</taxon>
        <taxon>Weeksellaceae</taxon>
        <taxon>Algoriella</taxon>
    </lineage>
</organism>
<feature type="transmembrane region" description="Helical" evidence="5">
    <location>
        <begin position="82"/>
        <end position="104"/>
    </location>
</feature>
<dbReference type="Pfam" id="PF00924">
    <property type="entry name" value="MS_channel_2nd"/>
    <property type="match status" value="1"/>
</dbReference>
<dbReference type="InterPro" id="IPR006685">
    <property type="entry name" value="MscS_channel_2nd"/>
</dbReference>
<dbReference type="Proteomes" id="UP000199149">
    <property type="component" value="Unassembled WGS sequence"/>
</dbReference>
<dbReference type="InterPro" id="IPR023408">
    <property type="entry name" value="MscS_beta-dom_sf"/>
</dbReference>
<feature type="transmembrane region" description="Helical" evidence="5">
    <location>
        <begin position="116"/>
        <end position="137"/>
    </location>
</feature>
<evidence type="ECO:0000313" key="8">
    <source>
        <dbReference type="Proteomes" id="UP000199149"/>
    </source>
</evidence>
<evidence type="ECO:0000256" key="1">
    <source>
        <dbReference type="ARBA" id="ARBA00004370"/>
    </source>
</evidence>
<dbReference type="GO" id="GO:0005886">
    <property type="term" value="C:plasma membrane"/>
    <property type="evidence" value="ECO:0007669"/>
    <property type="project" value="TreeGrafter"/>
</dbReference>
<evidence type="ECO:0000313" key="7">
    <source>
        <dbReference type="EMBL" id="SFM86659.1"/>
    </source>
</evidence>
<keyword evidence="8" id="KW-1185">Reference proteome</keyword>
<evidence type="ECO:0000256" key="3">
    <source>
        <dbReference type="ARBA" id="ARBA00022989"/>
    </source>
</evidence>
<dbReference type="EMBL" id="FOUZ01000003">
    <property type="protein sequence ID" value="SFM86659.1"/>
    <property type="molecule type" value="Genomic_DNA"/>
</dbReference>
<gene>
    <name evidence="7" type="ORF">SAMN05421738_103183</name>
</gene>
<sequence length="423" mass="48610">MKLQVQDKSFYEEFSDGVKFFFNQQFKIDLSENLFNFLEIVAWIAILFVIDFVLRAIIFPILKKMTKITQNNWFNFLYKNKVFTSTIHLIPLSFALSMNILLFKDDGSVFYTVQKITQLITLIVFTQLIFRFINTIIDVYNEENSYTTIGVRTFGQMLKFIITFFSILSGIMILFTVDQNTIITVLGALTAAVLLIFRDAIFGFVSGLQISYSKIVKVGDWITISKGDIEGTVKEININLVKIEKFDKSIATVPTVDLVSSQVTNHMPMMATGTRQIKRSISFNVNSFKFCDEEMLNQFEKITLINHYILSKREEITLFNQNVTNSEIDINGRNLTNIGVFRIYVENYLKSLNTISQNDSIIVKQLPVSPLGMPLEIGCFTTTSSNLEFERIQSDIFDHLLTACRKFELEIMQSISLSDIKKL</sequence>
<feature type="transmembrane region" description="Helical" evidence="5">
    <location>
        <begin position="158"/>
        <end position="177"/>
    </location>
</feature>
<evidence type="ECO:0000259" key="6">
    <source>
        <dbReference type="Pfam" id="PF00924"/>
    </source>
</evidence>
<dbReference type="GO" id="GO:0071470">
    <property type="term" value="P:cellular response to osmotic stress"/>
    <property type="evidence" value="ECO:0007669"/>
    <property type="project" value="InterPro"/>
</dbReference>